<organism evidence="2 3">
    <name type="scientific">Sphingomonas crocodyli</name>
    <dbReference type="NCBI Taxonomy" id="1979270"/>
    <lineage>
        <taxon>Bacteria</taxon>
        <taxon>Pseudomonadati</taxon>
        <taxon>Pseudomonadota</taxon>
        <taxon>Alphaproteobacteria</taxon>
        <taxon>Sphingomonadales</taxon>
        <taxon>Sphingomonadaceae</taxon>
        <taxon>Sphingomonas</taxon>
    </lineage>
</organism>
<proteinExistence type="predicted"/>
<evidence type="ECO:0000259" key="1">
    <source>
        <dbReference type="Pfam" id="PF06904"/>
    </source>
</evidence>
<gene>
    <name evidence="2" type="ORF">EOD43_22125</name>
</gene>
<dbReference type="AlphaFoldDB" id="A0A437LVW8"/>
<name>A0A437LVW8_9SPHN</name>
<dbReference type="EMBL" id="SACN01000005">
    <property type="protein sequence ID" value="RVT89531.1"/>
    <property type="molecule type" value="Genomic_DNA"/>
</dbReference>
<sequence length="237" mass="26110">MSLRKIGPRLLIAVLGVALALGIWEYGKRNPATVPWGPLNLADPVGRFTSFKLDKLREDFPGCRALLDSAGQRYQVLPPIDGGFYCGYRDGVRLGPGGGAPFSPAATTSCTVAVALFLWQKQVIDPAAEEHLGARVTRIDSFGSYNCRGIRGGREGRWSEHATANAIDIAGFRLSDGRRITIAGDWNRDDARGRFLHAVRDGACRIFSTTLSPDYNDLHRDHLHLDRGRRGGWTYCR</sequence>
<evidence type="ECO:0000313" key="3">
    <source>
        <dbReference type="Proteomes" id="UP000282971"/>
    </source>
</evidence>
<comment type="caution">
    <text evidence="2">The sequence shown here is derived from an EMBL/GenBank/DDBJ whole genome shotgun (WGS) entry which is preliminary data.</text>
</comment>
<dbReference type="OrthoDB" id="9809788at2"/>
<evidence type="ECO:0000313" key="2">
    <source>
        <dbReference type="EMBL" id="RVT89531.1"/>
    </source>
</evidence>
<reference evidence="2 3" key="1">
    <citation type="submission" date="2019-01" db="EMBL/GenBank/DDBJ databases">
        <authorList>
            <person name="Chen W.-M."/>
        </authorList>
    </citation>
    <scope>NUCLEOTIDE SEQUENCE [LARGE SCALE GENOMIC DNA]</scope>
    <source>
        <strain evidence="2 3">CCP-7</strain>
    </source>
</reference>
<dbReference type="InterPro" id="IPR009683">
    <property type="entry name" value="Extensin-like_C"/>
</dbReference>
<protein>
    <submittedName>
        <fullName evidence="2">Extensin family protein</fullName>
    </submittedName>
</protein>
<keyword evidence="3" id="KW-1185">Reference proteome</keyword>
<accession>A0A437LVW8</accession>
<dbReference type="Pfam" id="PF06904">
    <property type="entry name" value="Extensin-like_C"/>
    <property type="match status" value="1"/>
</dbReference>
<dbReference type="Proteomes" id="UP000282971">
    <property type="component" value="Unassembled WGS sequence"/>
</dbReference>
<feature type="domain" description="Extensin-like C-terminal" evidence="1">
    <location>
        <begin position="63"/>
        <end position="237"/>
    </location>
</feature>